<reference evidence="8" key="1">
    <citation type="submission" date="2018-03" db="EMBL/GenBank/DDBJ databases">
        <authorList>
            <person name="Guldener U."/>
        </authorList>
    </citation>
    <scope>NUCLEOTIDE SEQUENCE</scope>
</reference>
<feature type="transmembrane region" description="Helical" evidence="6">
    <location>
        <begin position="317"/>
        <end position="338"/>
    </location>
</feature>
<feature type="transmembrane region" description="Helical" evidence="6">
    <location>
        <begin position="281"/>
        <end position="311"/>
    </location>
</feature>
<evidence type="ECO:0000256" key="6">
    <source>
        <dbReference type="SAM" id="Phobius"/>
    </source>
</evidence>
<keyword evidence="3 6" id="KW-0812">Transmembrane</keyword>
<gene>
    <name evidence="8" type="ORF">DNG_07375</name>
</gene>
<keyword evidence="2" id="KW-0813">Transport</keyword>
<keyword evidence="4 6" id="KW-1133">Transmembrane helix</keyword>
<organism evidence="8 9">
    <name type="scientific">Cephalotrichum gorgonifer</name>
    <dbReference type="NCBI Taxonomy" id="2041049"/>
    <lineage>
        <taxon>Eukaryota</taxon>
        <taxon>Fungi</taxon>
        <taxon>Dikarya</taxon>
        <taxon>Ascomycota</taxon>
        <taxon>Pezizomycotina</taxon>
        <taxon>Sordariomycetes</taxon>
        <taxon>Hypocreomycetidae</taxon>
        <taxon>Microascales</taxon>
        <taxon>Microascaceae</taxon>
        <taxon>Cephalotrichum</taxon>
    </lineage>
</organism>
<dbReference type="PANTHER" id="PTHR43791">
    <property type="entry name" value="PERMEASE-RELATED"/>
    <property type="match status" value="1"/>
</dbReference>
<dbReference type="AlphaFoldDB" id="A0AAE8N4H4"/>
<feature type="transmembrane region" description="Helical" evidence="6">
    <location>
        <begin position="375"/>
        <end position="394"/>
    </location>
</feature>
<dbReference type="EMBL" id="ONZQ02000011">
    <property type="protein sequence ID" value="SPO04690.1"/>
    <property type="molecule type" value="Genomic_DNA"/>
</dbReference>
<evidence type="ECO:0000259" key="7">
    <source>
        <dbReference type="PROSITE" id="PS50850"/>
    </source>
</evidence>
<dbReference type="PROSITE" id="PS50850">
    <property type="entry name" value="MFS"/>
    <property type="match status" value="1"/>
</dbReference>
<feature type="transmembrane region" description="Helical" evidence="6">
    <location>
        <begin position="438"/>
        <end position="459"/>
    </location>
</feature>
<sequence length="494" mass="55409">MRHSRDGSLPEEAVDAPVKPSIDAIEDVVIGDTIMLDKETNKRILRKIDRKLMPVLCITYTLQYYDKAVISQAAIFGLRTDLDLEEGLRYSWVMLIFFFGHIVGMYPCSLLAQRFRPRRVCSTLNILWAIIVLTTPACNSYSAILANRFFLGLIESGISPIFMLVVGLWYTHEEHSMRSSWWYSFSGGSLLLSPLINYGLAHIEGGPLKSWQWMFIVAGIITLAWGIALIWIFPDTPEEAKGWSPEDKRLLLERIKRDNSGSENRQLKLPQVWEALTDYQFWGLALIGLLSNTGAATLTTFSSIVFAGMGFELRHSLLLNMPFGVMAFLCVLGAGWLGSTRVGRLYTCCIASLPVILGCSLLWQVPSTNPAGRIVGLYLISFFASCWLSAISLGTSNVAGYSKKGAYAAGIWIGYCIGNIIGPLLFHSRYAPRYDESFIGVLICFAVQFVIALGLRVLLMRRNKNRDVKYGRPEFQHGLEDVTDKQNKSFRYTV</sequence>
<evidence type="ECO:0000313" key="9">
    <source>
        <dbReference type="Proteomes" id="UP001187682"/>
    </source>
</evidence>
<feature type="transmembrane region" description="Helical" evidence="6">
    <location>
        <begin position="150"/>
        <end position="170"/>
    </location>
</feature>
<dbReference type="InterPro" id="IPR011701">
    <property type="entry name" value="MFS"/>
</dbReference>
<feature type="transmembrane region" description="Helical" evidence="6">
    <location>
        <begin position="90"/>
        <end position="112"/>
    </location>
</feature>
<comment type="subcellular location">
    <subcellularLocation>
        <location evidence="1">Membrane</location>
        <topology evidence="1">Multi-pass membrane protein</topology>
    </subcellularLocation>
</comment>
<keyword evidence="5 6" id="KW-0472">Membrane</keyword>
<feature type="transmembrane region" description="Helical" evidence="6">
    <location>
        <begin position="406"/>
        <end position="426"/>
    </location>
</feature>
<dbReference type="Pfam" id="PF07690">
    <property type="entry name" value="MFS_1"/>
    <property type="match status" value="1"/>
</dbReference>
<dbReference type="GO" id="GO:0016020">
    <property type="term" value="C:membrane"/>
    <property type="evidence" value="ECO:0007669"/>
    <property type="project" value="UniProtKB-SubCell"/>
</dbReference>
<dbReference type="PANTHER" id="PTHR43791:SF74">
    <property type="entry name" value="TRANSPORTER, PUTATIVE (AFU_ORTHOLOGUE AFUA_1G17530)-RELATED"/>
    <property type="match status" value="1"/>
</dbReference>
<name>A0AAE8N4H4_9PEZI</name>
<proteinExistence type="predicted"/>
<evidence type="ECO:0000256" key="2">
    <source>
        <dbReference type="ARBA" id="ARBA00022448"/>
    </source>
</evidence>
<keyword evidence="9" id="KW-1185">Reference proteome</keyword>
<dbReference type="Proteomes" id="UP001187682">
    <property type="component" value="Unassembled WGS sequence"/>
</dbReference>
<feature type="transmembrane region" description="Helical" evidence="6">
    <location>
        <begin position="52"/>
        <end position="78"/>
    </location>
</feature>
<comment type="caution">
    <text evidence="8">The sequence shown here is derived from an EMBL/GenBank/DDBJ whole genome shotgun (WGS) entry which is preliminary data.</text>
</comment>
<feature type="transmembrane region" description="Helical" evidence="6">
    <location>
        <begin position="345"/>
        <end position="363"/>
    </location>
</feature>
<dbReference type="GO" id="GO:0022857">
    <property type="term" value="F:transmembrane transporter activity"/>
    <property type="evidence" value="ECO:0007669"/>
    <property type="project" value="InterPro"/>
</dbReference>
<feature type="domain" description="Major facilitator superfamily (MFS) profile" evidence="7">
    <location>
        <begin position="52"/>
        <end position="464"/>
    </location>
</feature>
<dbReference type="InterPro" id="IPR036259">
    <property type="entry name" value="MFS_trans_sf"/>
</dbReference>
<dbReference type="SUPFAM" id="SSF103473">
    <property type="entry name" value="MFS general substrate transporter"/>
    <property type="match status" value="1"/>
</dbReference>
<accession>A0AAE8N4H4</accession>
<evidence type="ECO:0000256" key="3">
    <source>
        <dbReference type="ARBA" id="ARBA00022692"/>
    </source>
</evidence>
<feature type="transmembrane region" description="Helical" evidence="6">
    <location>
        <begin position="124"/>
        <end position="144"/>
    </location>
</feature>
<protein>
    <submittedName>
        <fullName evidence="8">Related to allantoate permease</fullName>
    </submittedName>
</protein>
<dbReference type="Gene3D" id="1.20.1250.20">
    <property type="entry name" value="MFS general substrate transporter like domains"/>
    <property type="match status" value="2"/>
</dbReference>
<evidence type="ECO:0000256" key="4">
    <source>
        <dbReference type="ARBA" id="ARBA00022989"/>
    </source>
</evidence>
<evidence type="ECO:0000256" key="5">
    <source>
        <dbReference type="ARBA" id="ARBA00023136"/>
    </source>
</evidence>
<feature type="transmembrane region" description="Helical" evidence="6">
    <location>
        <begin position="182"/>
        <end position="201"/>
    </location>
</feature>
<evidence type="ECO:0000256" key="1">
    <source>
        <dbReference type="ARBA" id="ARBA00004141"/>
    </source>
</evidence>
<evidence type="ECO:0000313" key="8">
    <source>
        <dbReference type="EMBL" id="SPO04690.1"/>
    </source>
</evidence>
<feature type="transmembrane region" description="Helical" evidence="6">
    <location>
        <begin position="213"/>
        <end position="233"/>
    </location>
</feature>
<dbReference type="InterPro" id="IPR020846">
    <property type="entry name" value="MFS_dom"/>
</dbReference>